<comment type="caution">
    <text evidence="2">The sequence shown here is derived from an EMBL/GenBank/DDBJ whole genome shotgun (WGS) entry which is preliminary data.</text>
</comment>
<accession>A0A4Q9H549</accession>
<dbReference type="AlphaFoldDB" id="A0A4Q9H549"/>
<dbReference type="Pfam" id="PF07793">
    <property type="entry name" value="DUF1631"/>
    <property type="match status" value="1"/>
</dbReference>
<dbReference type="Proteomes" id="UP000292120">
    <property type="component" value="Unassembled WGS sequence"/>
</dbReference>
<dbReference type="RefSeq" id="WP_130966980.1">
    <property type="nucleotide sequence ID" value="NZ_SIXI01000002.1"/>
</dbReference>
<feature type="compositionally biased region" description="Polar residues" evidence="1">
    <location>
        <begin position="221"/>
        <end position="230"/>
    </location>
</feature>
<organism evidence="2 3">
    <name type="scientific">Aquabacterium lacunae</name>
    <dbReference type="NCBI Taxonomy" id="2528630"/>
    <lineage>
        <taxon>Bacteria</taxon>
        <taxon>Pseudomonadati</taxon>
        <taxon>Pseudomonadota</taxon>
        <taxon>Betaproteobacteria</taxon>
        <taxon>Burkholderiales</taxon>
        <taxon>Aquabacterium</taxon>
    </lineage>
</organism>
<protein>
    <submittedName>
        <fullName evidence="2">DUF1631 family protein</fullName>
    </submittedName>
</protein>
<sequence length="829" mass="90318">MGHLHEAFHVTDSRLDSLVQTSLGRLTGAVSVALDKAAAQLGLKVTAARSALERQPLMDAQFDLQRRATQIAQAFSKALVEGVAKELSQGDAASRELADTDWSSLRLVEDSEVERGVASMRLARHLESSCHEPLNLLQGLFATLRQVPADELANPLRPTVVADALLKGLWLPQDKPGSQALLLDAVLPPLTDQLRAVYAEAANQCQQAGVRATPVISRASALNSTSSATGHGTAAEKAPAERGLSNGLAERPHGAGASARATPRALEAIGQMLGMDWGQEDCSEQALTAHVCPPASDSSMLGLMKKLHQLARMDTPLWMPPADTRSEASLLPRLDLSPQDDNTSRDTASAAGNPVMVNVIRAHREELIQATGGAKLDQMVIDIVAALFDQVLADPSVPPQMARQLGRLQLPVLRVALKDTTFFHSRRHPVRHLINRMASLATSFEVLDDGPGREFIDKVTSLVSEIVDGDFDQIALYEKQLTELEQFVEQQAVREAEESAAVAALLAGQEADLRVQQRYMQKVQKELADLDIPEFVKTFLAQIWTQVQVLMVARHGHDSEATARMKQASKSLVLSVQPKGHPALRASFLKQLPQLMKDLNEGLDLIQWAPTARQEFFAQLLPLHAEALKTQPAHELTMRLLEDRLRKVDQIPVPSREEAANDPLPPPSAEAEALPLVNALPAKDAMAAGFVSEQQAIEVPAGIDIDLTVGDDPELAQIDLELPMDGPAPTTRGASLVDIIQPGGAYRMLLKGQWKKVRLTWVSSSRTFFMFNQGHHPSKQTISLTARVLQQMCEGGRFKAFEQAQLLERATYRARKQLAALNANRKIAA</sequence>
<dbReference type="OrthoDB" id="6188167at2"/>
<dbReference type="EMBL" id="SIXI01000002">
    <property type="protein sequence ID" value="TBO32770.1"/>
    <property type="molecule type" value="Genomic_DNA"/>
</dbReference>
<proteinExistence type="predicted"/>
<evidence type="ECO:0000256" key="1">
    <source>
        <dbReference type="SAM" id="MobiDB-lite"/>
    </source>
</evidence>
<name>A0A4Q9H549_9BURK</name>
<keyword evidence="3" id="KW-1185">Reference proteome</keyword>
<gene>
    <name evidence="2" type="ORF">EYS42_06240</name>
</gene>
<feature type="region of interest" description="Disordered" evidence="1">
    <location>
        <begin position="221"/>
        <end position="261"/>
    </location>
</feature>
<evidence type="ECO:0000313" key="3">
    <source>
        <dbReference type="Proteomes" id="UP000292120"/>
    </source>
</evidence>
<evidence type="ECO:0000313" key="2">
    <source>
        <dbReference type="EMBL" id="TBO32770.1"/>
    </source>
</evidence>
<reference evidence="2 3" key="1">
    <citation type="submission" date="2019-02" db="EMBL/GenBank/DDBJ databases">
        <title>Aquabacterium sp. strain KMB7.</title>
        <authorList>
            <person name="Chen W.-M."/>
        </authorList>
    </citation>
    <scope>NUCLEOTIDE SEQUENCE [LARGE SCALE GENOMIC DNA]</scope>
    <source>
        <strain evidence="2 3">KMB7</strain>
    </source>
</reference>
<dbReference type="InterPro" id="IPR012434">
    <property type="entry name" value="DUF1631"/>
</dbReference>
<feature type="region of interest" description="Disordered" evidence="1">
    <location>
        <begin position="330"/>
        <end position="350"/>
    </location>
</feature>